<dbReference type="PANTHER" id="PTHR28554:SF1">
    <property type="entry name" value="LARGE RIBOSOMAL SUBUNIT PROTEIN ML45"/>
    <property type="match status" value="1"/>
</dbReference>
<dbReference type="EMBL" id="JH795862">
    <property type="protein sequence ID" value="EJU02209.1"/>
    <property type="molecule type" value="Genomic_DNA"/>
</dbReference>
<proteinExistence type="predicted"/>
<keyword evidence="6" id="KW-1185">Reference proteome</keyword>
<evidence type="ECO:0000313" key="6">
    <source>
        <dbReference type="Proteomes" id="UP000030653"/>
    </source>
</evidence>
<dbReference type="PANTHER" id="PTHR28554">
    <property type="entry name" value="39S RIBOSOMAL PROTEIN L45, MITOCHONDRIAL"/>
    <property type="match status" value="1"/>
</dbReference>
<dbReference type="InterPro" id="IPR024621">
    <property type="entry name" value="Mba1"/>
</dbReference>
<evidence type="ECO:0000313" key="5">
    <source>
        <dbReference type="EMBL" id="EJU02209.1"/>
    </source>
</evidence>
<comment type="subcellular location">
    <subcellularLocation>
        <location evidence="1">Mitochondrion</location>
    </subcellularLocation>
</comment>
<evidence type="ECO:0000256" key="1">
    <source>
        <dbReference type="ARBA" id="ARBA00004173"/>
    </source>
</evidence>
<dbReference type="HOGENOM" id="CLU_842045_0_0_1"/>
<dbReference type="AlphaFoldDB" id="M5G0F2"/>
<dbReference type="STRING" id="1858805.M5G0F2"/>
<evidence type="ECO:0000256" key="3">
    <source>
        <dbReference type="ARBA" id="ARBA00023128"/>
    </source>
</evidence>
<evidence type="ECO:0008006" key="7">
    <source>
        <dbReference type="Google" id="ProtNLM"/>
    </source>
</evidence>
<name>M5G0F2_DACPD</name>
<gene>
    <name evidence="5" type="ORF">DACRYDRAFT_107142</name>
</gene>
<dbReference type="OrthoDB" id="19619at2759"/>
<dbReference type="Pfam" id="PF07961">
    <property type="entry name" value="MBA1"/>
    <property type="match status" value="1"/>
</dbReference>
<evidence type="ECO:0000256" key="4">
    <source>
        <dbReference type="SAM" id="MobiDB-lite"/>
    </source>
</evidence>
<dbReference type="GO" id="GO:0032979">
    <property type="term" value="P:protein insertion into mitochondrial inner membrane from matrix"/>
    <property type="evidence" value="ECO:0007669"/>
    <property type="project" value="InterPro"/>
</dbReference>
<organism evidence="5 6">
    <name type="scientific">Dacryopinax primogenitus (strain DJM 731)</name>
    <name type="common">Brown rot fungus</name>
    <dbReference type="NCBI Taxonomy" id="1858805"/>
    <lineage>
        <taxon>Eukaryota</taxon>
        <taxon>Fungi</taxon>
        <taxon>Dikarya</taxon>
        <taxon>Basidiomycota</taxon>
        <taxon>Agaricomycotina</taxon>
        <taxon>Dacrymycetes</taxon>
        <taxon>Dacrymycetales</taxon>
        <taxon>Dacrymycetaceae</taxon>
        <taxon>Dacryopinax</taxon>
    </lineage>
</organism>
<sequence>MSASLYKIGGICRRSCLQPLPHVRYYAAAGTTARTTSTSKPPSAADLEAQKQQKAIEKERRLVDISARQQNPFHDPMNTGIAIPLLAVKPPVSWSSLKGVSIRGRTRWLSDRVVDMFSNYTTILNLGRNQRLPFIKFSDQPVGWRNTWFGKRDVWLKPLQENALDMYIKTNEAIAQGDRNTMLALCQNDFLEDAIRRNKALGRGTKMEWKFHGEASPTKVLSIREVTMPTMDGSEVFLIHVLMRFETMQSLSVVKLPPPQRDSKGRRIAPTGGAITSQSPPKRVTEYLVLEGRSRQEIASWKFRAQLYDDSAPYISDPESGKTSEKGKSK</sequence>
<dbReference type="InterPro" id="IPR051975">
    <property type="entry name" value="mtLSU_mL45"/>
</dbReference>
<dbReference type="GO" id="GO:0005743">
    <property type="term" value="C:mitochondrial inner membrane"/>
    <property type="evidence" value="ECO:0007669"/>
    <property type="project" value="InterPro"/>
</dbReference>
<keyword evidence="2" id="KW-0809">Transit peptide</keyword>
<dbReference type="Gene3D" id="3.10.450.240">
    <property type="match status" value="1"/>
</dbReference>
<dbReference type="GeneID" id="63683480"/>
<feature type="region of interest" description="Disordered" evidence="4">
    <location>
        <begin position="255"/>
        <end position="280"/>
    </location>
</feature>
<protein>
    <recommendedName>
        <fullName evidence="7">Tim44-like domain-containing protein</fullName>
    </recommendedName>
</protein>
<reference evidence="5 6" key="1">
    <citation type="journal article" date="2012" name="Science">
        <title>The Paleozoic origin of enzymatic lignin decomposition reconstructed from 31 fungal genomes.</title>
        <authorList>
            <person name="Floudas D."/>
            <person name="Binder M."/>
            <person name="Riley R."/>
            <person name="Barry K."/>
            <person name="Blanchette R.A."/>
            <person name="Henrissat B."/>
            <person name="Martinez A.T."/>
            <person name="Otillar R."/>
            <person name="Spatafora J.W."/>
            <person name="Yadav J.S."/>
            <person name="Aerts A."/>
            <person name="Benoit I."/>
            <person name="Boyd A."/>
            <person name="Carlson A."/>
            <person name="Copeland A."/>
            <person name="Coutinho P.M."/>
            <person name="de Vries R.P."/>
            <person name="Ferreira P."/>
            <person name="Findley K."/>
            <person name="Foster B."/>
            <person name="Gaskell J."/>
            <person name="Glotzer D."/>
            <person name="Gorecki P."/>
            <person name="Heitman J."/>
            <person name="Hesse C."/>
            <person name="Hori C."/>
            <person name="Igarashi K."/>
            <person name="Jurgens J.A."/>
            <person name="Kallen N."/>
            <person name="Kersten P."/>
            <person name="Kohler A."/>
            <person name="Kuees U."/>
            <person name="Kumar T.K.A."/>
            <person name="Kuo A."/>
            <person name="LaButti K."/>
            <person name="Larrondo L.F."/>
            <person name="Lindquist E."/>
            <person name="Ling A."/>
            <person name="Lombard V."/>
            <person name="Lucas S."/>
            <person name="Lundell T."/>
            <person name="Martin R."/>
            <person name="McLaughlin D.J."/>
            <person name="Morgenstern I."/>
            <person name="Morin E."/>
            <person name="Murat C."/>
            <person name="Nagy L.G."/>
            <person name="Nolan M."/>
            <person name="Ohm R.A."/>
            <person name="Patyshakuliyeva A."/>
            <person name="Rokas A."/>
            <person name="Ruiz-Duenas F.J."/>
            <person name="Sabat G."/>
            <person name="Salamov A."/>
            <person name="Samejima M."/>
            <person name="Schmutz J."/>
            <person name="Slot J.C."/>
            <person name="St John F."/>
            <person name="Stenlid J."/>
            <person name="Sun H."/>
            <person name="Sun S."/>
            <person name="Syed K."/>
            <person name="Tsang A."/>
            <person name="Wiebenga A."/>
            <person name="Young D."/>
            <person name="Pisabarro A."/>
            <person name="Eastwood D.C."/>
            <person name="Martin F."/>
            <person name="Cullen D."/>
            <person name="Grigoriev I.V."/>
            <person name="Hibbett D.S."/>
        </authorList>
    </citation>
    <scope>NUCLEOTIDE SEQUENCE [LARGE SCALE GENOMIC DNA]</scope>
    <source>
        <strain evidence="5 6">DJM-731 SS1</strain>
    </source>
</reference>
<evidence type="ECO:0000256" key="2">
    <source>
        <dbReference type="ARBA" id="ARBA00022946"/>
    </source>
</evidence>
<dbReference type="RefSeq" id="XP_040629106.1">
    <property type="nucleotide sequence ID" value="XM_040768418.1"/>
</dbReference>
<dbReference type="OMA" id="WRAHAFQ"/>
<dbReference type="Proteomes" id="UP000030653">
    <property type="component" value="Unassembled WGS sequence"/>
</dbReference>
<accession>M5G0F2</accession>
<keyword evidence="3" id="KW-0496">Mitochondrion</keyword>